<evidence type="ECO:0000256" key="2">
    <source>
        <dbReference type="ARBA" id="ARBA00022741"/>
    </source>
</evidence>
<keyword evidence="3 4" id="KW-0067">ATP-binding</keyword>
<dbReference type="InterPro" id="IPR052032">
    <property type="entry name" value="ATP-dep_AA_Ligase"/>
</dbReference>
<dbReference type="PANTHER" id="PTHR43585">
    <property type="entry name" value="FUMIPYRROLE BIOSYNTHESIS PROTEIN C"/>
    <property type="match status" value="1"/>
</dbReference>
<protein>
    <submittedName>
        <fullName evidence="6">Acetyl-CoA carboxylase biotin carboxylase subunit family protein</fullName>
    </submittedName>
</protein>
<dbReference type="Proteomes" id="UP001597380">
    <property type="component" value="Unassembled WGS sequence"/>
</dbReference>
<dbReference type="Pfam" id="PF13535">
    <property type="entry name" value="ATP-grasp_4"/>
    <property type="match status" value="1"/>
</dbReference>
<sequence>MKDAYVLFEPLNHIYKVLEAAHARGLTIIVVRSFPLCTAGPYAIDPSIVEQEIVIESWLDDEPILNKLAELSETYRFVGSYAAAEITLPFESKFRDIYELNGISHEQVMFLLDKEKVRNHLREKGLTSLKTISQEQAEGIQDWPADDEYFFKPVNGVGSAQVARIRTHAQLQQMIQGWQDKPEITLSILRQYLELNNRFYLEEAAKGELMSIEGFVVNGVYQPLGLSSRHLHEQNSAIEMGLGFPYEHQFMDKIIDKVTQIHQALNINCGPTHTEVMVDDNGEVELIELNIRFVGSDTILAINEVMGSKAEELILATTLGEETEFDCPYSQSKFAYVREIMPPLDLECLESMVFPPEAIFSKQKVANGSTLKGKRTQMDQIGTFMTVGASMAEAIAVSAEAMSKILVNGAPITLDANNSLSW</sequence>
<keyword evidence="7" id="KW-1185">Reference proteome</keyword>
<evidence type="ECO:0000259" key="5">
    <source>
        <dbReference type="PROSITE" id="PS50975"/>
    </source>
</evidence>
<feature type="domain" description="ATP-grasp" evidence="5">
    <location>
        <begin position="118"/>
        <end position="319"/>
    </location>
</feature>
<accession>A0ABW4XJS4</accession>
<organism evidence="6 7">
    <name type="scientific">Corallincola platygyrae</name>
    <dbReference type="NCBI Taxonomy" id="1193278"/>
    <lineage>
        <taxon>Bacteria</taxon>
        <taxon>Pseudomonadati</taxon>
        <taxon>Pseudomonadota</taxon>
        <taxon>Gammaproteobacteria</taxon>
        <taxon>Alteromonadales</taxon>
        <taxon>Psychromonadaceae</taxon>
        <taxon>Corallincola</taxon>
    </lineage>
</organism>
<keyword evidence="1" id="KW-0436">Ligase</keyword>
<dbReference type="EMBL" id="JBHUHT010000007">
    <property type="protein sequence ID" value="MFD2094931.1"/>
    <property type="molecule type" value="Genomic_DNA"/>
</dbReference>
<comment type="caution">
    <text evidence="6">The sequence shown here is derived from an EMBL/GenBank/DDBJ whole genome shotgun (WGS) entry which is preliminary data.</text>
</comment>
<dbReference type="RefSeq" id="WP_345338066.1">
    <property type="nucleotide sequence ID" value="NZ_BAABLI010000004.1"/>
</dbReference>
<reference evidence="7" key="1">
    <citation type="journal article" date="2019" name="Int. J. Syst. Evol. Microbiol.">
        <title>The Global Catalogue of Microorganisms (GCM) 10K type strain sequencing project: providing services to taxonomists for standard genome sequencing and annotation.</title>
        <authorList>
            <consortium name="The Broad Institute Genomics Platform"/>
            <consortium name="The Broad Institute Genome Sequencing Center for Infectious Disease"/>
            <person name="Wu L."/>
            <person name="Ma J."/>
        </authorList>
    </citation>
    <scope>NUCLEOTIDE SEQUENCE [LARGE SCALE GENOMIC DNA]</scope>
    <source>
        <strain evidence="7">CGMCC 1.10992</strain>
    </source>
</reference>
<evidence type="ECO:0000313" key="7">
    <source>
        <dbReference type="Proteomes" id="UP001597380"/>
    </source>
</evidence>
<dbReference type="InterPro" id="IPR011761">
    <property type="entry name" value="ATP-grasp"/>
</dbReference>
<dbReference type="SUPFAM" id="SSF56059">
    <property type="entry name" value="Glutathione synthetase ATP-binding domain-like"/>
    <property type="match status" value="1"/>
</dbReference>
<evidence type="ECO:0000256" key="1">
    <source>
        <dbReference type="ARBA" id="ARBA00022598"/>
    </source>
</evidence>
<evidence type="ECO:0000256" key="3">
    <source>
        <dbReference type="ARBA" id="ARBA00022840"/>
    </source>
</evidence>
<dbReference type="PROSITE" id="PS50975">
    <property type="entry name" value="ATP_GRASP"/>
    <property type="match status" value="1"/>
</dbReference>
<evidence type="ECO:0000313" key="6">
    <source>
        <dbReference type="EMBL" id="MFD2094931.1"/>
    </source>
</evidence>
<name>A0ABW4XJS4_9GAMM</name>
<gene>
    <name evidence="6" type="ORF">ACFSJ3_02980</name>
</gene>
<proteinExistence type="predicted"/>
<evidence type="ECO:0000256" key="4">
    <source>
        <dbReference type="PROSITE-ProRule" id="PRU00409"/>
    </source>
</evidence>
<dbReference type="Gene3D" id="3.30.470.20">
    <property type="entry name" value="ATP-grasp fold, B domain"/>
    <property type="match status" value="1"/>
</dbReference>
<dbReference type="PANTHER" id="PTHR43585:SF2">
    <property type="entry name" value="ATP-GRASP ENZYME FSQD"/>
    <property type="match status" value="1"/>
</dbReference>
<keyword evidence="2 4" id="KW-0547">Nucleotide-binding</keyword>